<evidence type="ECO:0000259" key="8">
    <source>
        <dbReference type="Pfam" id="PF07005"/>
    </source>
</evidence>
<keyword evidence="3" id="KW-0547">Nucleotide-binding</keyword>
<name>A0ABR0K7X1_9EURO</name>
<dbReference type="InterPro" id="IPR010737">
    <property type="entry name" value="4-carb_acid_sugar_kinase_N"/>
</dbReference>
<dbReference type="InterPro" id="IPR031475">
    <property type="entry name" value="NBD_C"/>
</dbReference>
<evidence type="ECO:0000256" key="7">
    <source>
        <dbReference type="SAM" id="MobiDB-lite"/>
    </source>
</evidence>
<dbReference type="Pfam" id="PF07005">
    <property type="entry name" value="SBD_N"/>
    <property type="match status" value="1"/>
</dbReference>
<sequence>MGDPQVRSLSQALSSLPPVHSGDLRSSIKTKINQSDDNIPLLVVLDDDPTGTQTCHDISVLTQRDVPLLKSTFTSELTTKTRGFFILTNSRALHPPEAKTLISEICKNLLEASKATDKDFEIVLRSDSTLRGHFPLEADVSEAALDRQADSWILAPFFLQGGRYTIDDVHYVAEGDDLVPAGQTQFAKDATFGYKSSNLRDWVVEKSKGAITADRVKSLSLSDIRTGGPDAICEQLTSFPKGSVVIVNAAAEEDMDVVVLGILEAASRGRRFLYRSGAALVSSRLGIKPIAPKSADALNLDKKVGGLVIAGSYVPKTTAQLKTLREKAGDKLTTLEIQVSDLLNSEDKGKSAVNDAIHTAEEEIGRGQDVLLMTSRDLVTGKDERASLDIGTIVAKNLVRFLQDLNTRPRYVIAKGGITSSDMATKGLRMKCATVVGQAAPGVPLWECYEESSKWAGIPYIVFPGNVGSDNGVSSMSTASSARCRFEFKLEVHEETVLRMEKDVSRWGIIV</sequence>
<dbReference type="InterPro" id="IPR037051">
    <property type="entry name" value="4-carb_acid_sugar_kinase_N_sf"/>
</dbReference>
<evidence type="ECO:0000256" key="3">
    <source>
        <dbReference type="ARBA" id="ARBA00022741"/>
    </source>
</evidence>
<dbReference type="Pfam" id="PF17042">
    <property type="entry name" value="NBD_C"/>
    <property type="match status" value="1"/>
</dbReference>
<evidence type="ECO:0000256" key="1">
    <source>
        <dbReference type="ARBA" id="ARBA00005715"/>
    </source>
</evidence>
<accession>A0ABR0K7X1</accession>
<dbReference type="Gene3D" id="3.40.980.20">
    <property type="entry name" value="Four-carbon acid sugar kinase, nucleotide binding domain"/>
    <property type="match status" value="1"/>
</dbReference>
<proteinExistence type="inferred from homology"/>
<evidence type="ECO:0000313" key="10">
    <source>
        <dbReference type="EMBL" id="KAK5089735.1"/>
    </source>
</evidence>
<comment type="similarity">
    <text evidence="1">Belongs to the four-carbon acid sugar kinase family.</text>
</comment>
<evidence type="ECO:0000256" key="2">
    <source>
        <dbReference type="ARBA" id="ARBA00022679"/>
    </source>
</evidence>
<keyword evidence="11" id="KW-1185">Reference proteome</keyword>
<keyword evidence="5" id="KW-0067">ATP-binding</keyword>
<keyword evidence="4" id="KW-0418">Kinase</keyword>
<gene>
    <name evidence="10" type="ORF">LTR24_005896</name>
</gene>
<dbReference type="InterPro" id="IPR042213">
    <property type="entry name" value="NBD_C_sf"/>
</dbReference>
<dbReference type="EMBL" id="JAVRRG010000071">
    <property type="protein sequence ID" value="KAK5089735.1"/>
    <property type="molecule type" value="Genomic_DNA"/>
</dbReference>
<comment type="caution">
    <text evidence="10">The sequence shown here is derived from an EMBL/GenBank/DDBJ whole genome shotgun (WGS) entry which is preliminary data.</text>
</comment>
<feature type="domain" description="Four-carbon acid sugar kinase nucleotide binding" evidence="9">
    <location>
        <begin position="307"/>
        <end position="471"/>
    </location>
</feature>
<evidence type="ECO:0000313" key="11">
    <source>
        <dbReference type="Proteomes" id="UP001345013"/>
    </source>
</evidence>
<protein>
    <submittedName>
        <fullName evidence="10">Uncharacterized protein</fullName>
    </submittedName>
</protein>
<dbReference type="SUPFAM" id="SSF142764">
    <property type="entry name" value="YgbK-like"/>
    <property type="match status" value="1"/>
</dbReference>
<evidence type="ECO:0000259" key="9">
    <source>
        <dbReference type="Pfam" id="PF17042"/>
    </source>
</evidence>
<reference evidence="10 11" key="1">
    <citation type="submission" date="2023-08" db="EMBL/GenBank/DDBJ databases">
        <title>Black Yeasts Isolated from many extreme environments.</title>
        <authorList>
            <person name="Coleine C."/>
            <person name="Stajich J.E."/>
            <person name="Selbmann L."/>
        </authorList>
    </citation>
    <scope>NUCLEOTIDE SEQUENCE [LARGE SCALE GENOMIC DNA]</scope>
    <source>
        <strain evidence="10 11">CCFEE 5885</strain>
    </source>
</reference>
<dbReference type="Proteomes" id="UP001345013">
    <property type="component" value="Unassembled WGS sequence"/>
</dbReference>
<organism evidence="10 11">
    <name type="scientific">Lithohypha guttulata</name>
    <dbReference type="NCBI Taxonomy" id="1690604"/>
    <lineage>
        <taxon>Eukaryota</taxon>
        <taxon>Fungi</taxon>
        <taxon>Dikarya</taxon>
        <taxon>Ascomycota</taxon>
        <taxon>Pezizomycotina</taxon>
        <taxon>Eurotiomycetes</taxon>
        <taxon>Chaetothyriomycetidae</taxon>
        <taxon>Chaetothyriales</taxon>
        <taxon>Trichomeriaceae</taxon>
        <taxon>Lithohypha</taxon>
    </lineage>
</organism>
<evidence type="ECO:0000256" key="4">
    <source>
        <dbReference type="ARBA" id="ARBA00022777"/>
    </source>
</evidence>
<dbReference type="Gene3D" id="3.40.50.10840">
    <property type="entry name" value="Putative sugar-binding, N-terminal domain"/>
    <property type="match status" value="1"/>
</dbReference>
<evidence type="ECO:0000256" key="5">
    <source>
        <dbReference type="ARBA" id="ARBA00022840"/>
    </source>
</evidence>
<keyword evidence="2" id="KW-0808">Transferase</keyword>
<feature type="region of interest" description="Disordered" evidence="7">
    <location>
        <begin position="1"/>
        <end position="22"/>
    </location>
</feature>
<feature type="domain" description="Four-carbon acid sugar kinase N-terminal" evidence="8">
    <location>
        <begin position="42"/>
        <end position="283"/>
    </location>
</feature>
<keyword evidence="6" id="KW-0119">Carbohydrate metabolism</keyword>
<evidence type="ECO:0000256" key="6">
    <source>
        <dbReference type="ARBA" id="ARBA00023277"/>
    </source>
</evidence>